<reference evidence="8" key="1">
    <citation type="journal article" date="2023" name="Nat. Microbiol.">
        <title>Enrichment and characterization of a nitric oxide-reducing microbial community in a continuous bioreactor.</title>
        <authorList>
            <person name="Garrido-Amador P."/>
            <person name="Stortenbeker N."/>
            <person name="Wessels H.J.C.T."/>
            <person name="Speth D.R."/>
            <person name="Garcia-Heredia I."/>
            <person name="Kartal B."/>
        </authorList>
    </citation>
    <scope>NUCLEOTIDE SEQUENCE</scope>
    <source>
        <strain evidence="8">MAG1</strain>
    </source>
</reference>
<evidence type="ECO:0000256" key="2">
    <source>
        <dbReference type="ARBA" id="ARBA00008034"/>
    </source>
</evidence>
<keyword evidence="5 7" id="KW-0472">Membrane</keyword>
<feature type="transmembrane region" description="Helical" evidence="7">
    <location>
        <begin position="210"/>
        <end position="243"/>
    </location>
</feature>
<dbReference type="SUPFAM" id="SSF81345">
    <property type="entry name" value="ABC transporter involved in vitamin B12 uptake, BtuC"/>
    <property type="match status" value="1"/>
</dbReference>
<evidence type="ECO:0000313" key="8">
    <source>
        <dbReference type="EMBL" id="WIM04568.1"/>
    </source>
</evidence>
<evidence type="ECO:0000256" key="7">
    <source>
        <dbReference type="SAM" id="Phobius"/>
    </source>
</evidence>
<dbReference type="PANTHER" id="PTHR30477">
    <property type="entry name" value="ABC-TRANSPORTER METAL-BINDING PROTEIN"/>
    <property type="match status" value="1"/>
</dbReference>
<evidence type="ECO:0000256" key="4">
    <source>
        <dbReference type="ARBA" id="ARBA00022989"/>
    </source>
</evidence>
<dbReference type="Pfam" id="PF00950">
    <property type="entry name" value="ABC-3"/>
    <property type="match status" value="2"/>
</dbReference>
<dbReference type="GO" id="GO:0055085">
    <property type="term" value="P:transmembrane transport"/>
    <property type="evidence" value="ECO:0007669"/>
    <property type="project" value="InterPro"/>
</dbReference>
<keyword evidence="6" id="KW-0813">Transport</keyword>
<dbReference type="KEGG" id="npv:OHM77_07565"/>
<keyword evidence="4 7" id="KW-1133">Transmembrane helix</keyword>
<dbReference type="InterPro" id="IPR001626">
    <property type="entry name" value="ABC_TroCD"/>
</dbReference>
<proteinExistence type="inferred from homology"/>
<name>A0AA49FJ09_9PROT</name>
<gene>
    <name evidence="8" type="ORF">OHM77_07565</name>
</gene>
<feature type="transmembrane region" description="Helical" evidence="7">
    <location>
        <begin position="163"/>
        <end position="190"/>
    </location>
</feature>
<sequence>MSIDWSLLAAPFAAGLLVLATHVPLGIEVLRRGIIFIDLAIAQVAALGVIAAGLAEWESAWGVQLSAMGAAVAGALLLTWTERRWPDIQEALIGLLFVVAAAAGILLLAGNPHGGEHLRDLLAGQILWVGWVRLVPVAALYAAILGLWMAFGNRIGRVGFHILFALAVTASVQLVGVLLVFVSLIAPALALRRLAGWRRLSASWALGAAGYGAGLLFSALFDVPAGAAIVCCLAAFSVAALALEKAAAPAGRV</sequence>
<dbReference type="Proteomes" id="UP001234916">
    <property type="component" value="Chromosome"/>
</dbReference>
<comment type="similarity">
    <text evidence="2 6">Belongs to the ABC-3 integral membrane protein family.</text>
</comment>
<dbReference type="PANTHER" id="PTHR30477:SF19">
    <property type="entry name" value="METAL ABC TRANSPORTER PERMEASE"/>
    <property type="match status" value="1"/>
</dbReference>
<evidence type="ECO:0000256" key="5">
    <source>
        <dbReference type="ARBA" id="ARBA00023136"/>
    </source>
</evidence>
<organism evidence="8">
    <name type="scientific">Candidatus Nitricoxidivorans perseverans</name>
    <dbReference type="NCBI Taxonomy" id="2975601"/>
    <lineage>
        <taxon>Bacteria</taxon>
        <taxon>Pseudomonadati</taxon>
        <taxon>Pseudomonadota</taxon>
        <taxon>Betaproteobacteria</taxon>
        <taxon>Nitrosomonadales</taxon>
        <taxon>Sterolibacteriaceae</taxon>
        <taxon>Candidatus Nitricoxidivorans</taxon>
    </lineage>
</organism>
<evidence type="ECO:0000256" key="6">
    <source>
        <dbReference type="RuleBase" id="RU003943"/>
    </source>
</evidence>
<dbReference type="GO" id="GO:0043190">
    <property type="term" value="C:ATP-binding cassette (ABC) transporter complex"/>
    <property type="evidence" value="ECO:0007669"/>
    <property type="project" value="InterPro"/>
</dbReference>
<accession>A0AA49FJ09</accession>
<protein>
    <submittedName>
        <fullName evidence="8">Metal ABC transporter permease</fullName>
    </submittedName>
</protein>
<keyword evidence="3 6" id="KW-0812">Transmembrane</keyword>
<dbReference type="InterPro" id="IPR037294">
    <property type="entry name" value="ABC_BtuC-like"/>
</dbReference>
<feature type="transmembrane region" description="Helical" evidence="7">
    <location>
        <begin position="6"/>
        <end position="27"/>
    </location>
</feature>
<feature type="transmembrane region" description="Helical" evidence="7">
    <location>
        <begin position="130"/>
        <end position="151"/>
    </location>
</feature>
<evidence type="ECO:0000256" key="1">
    <source>
        <dbReference type="ARBA" id="ARBA00004141"/>
    </source>
</evidence>
<feature type="transmembrane region" description="Helical" evidence="7">
    <location>
        <begin position="92"/>
        <end position="110"/>
    </location>
</feature>
<comment type="subcellular location">
    <subcellularLocation>
        <location evidence="6">Cell membrane</location>
        <topology evidence="6">Multi-pass membrane protein</topology>
    </subcellularLocation>
    <subcellularLocation>
        <location evidence="1">Membrane</location>
        <topology evidence="1">Multi-pass membrane protein</topology>
    </subcellularLocation>
</comment>
<feature type="transmembrane region" description="Helical" evidence="7">
    <location>
        <begin position="34"/>
        <end position="55"/>
    </location>
</feature>
<evidence type="ECO:0000256" key="3">
    <source>
        <dbReference type="ARBA" id="ARBA00022692"/>
    </source>
</evidence>
<dbReference type="EMBL" id="CP107246">
    <property type="protein sequence ID" value="WIM04568.1"/>
    <property type="molecule type" value="Genomic_DNA"/>
</dbReference>
<feature type="transmembrane region" description="Helical" evidence="7">
    <location>
        <begin position="61"/>
        <end position="80"/>
    </location>
</feature>
<dbReference type="GO" id="GO:0010043">
    <property type="term" value="P:response to zinc ion"/>
    <property type="evidence" value="ECO:0007669"/>
    <property type="project" value="TreeGrafter"/>
</dbReference>
<dbReference type="AlphaFoldDB" id="A0AA49FJ09"/>